<keyword evidence="2" id="KW-1185">Reference proteome</keyword>
<name>A0A518B7T5_9BACT</name>
<dbReference type="Proteomes" id="UP000317093">
    <property type="component" value="Chromosome"/>
</dbReference>
<gene>
    <name evidence="1" type="ORF">Pan216_39100</name>
</gene>
<dbReference type="AlphaFoldDB" id="A0A518B7T5"/>
<reference evidence="1 2" key="1">
    <citation type="submission" date="2019-02" db="EMBL/GenBank/DDBJ databases">
        <title>Deep-cultivation of Planctomycetes and their phenomic and genomic characterization uncovers novel biology.</title>
        <authorList>
            <person name="Wiegand S."/>
            <person name="Jogler M."/>
            <person name="Boedeker C."/>
            <person name="Pinto D."/>
            <person name="Vollmers J."/>
            <person name="Rivas-Marin E."/>
            <person name="Kohn T."/>
            <person name="Peeters S.H."/>
            <person name="Heuer A."/>
            <person name="Rast P."/>
            <person name="Oberbeckmann S."/>
            <person name="Bunk B."/>
            <person name="Jeske O."/>
            <person name="Meyerdierks A."/>
            <person name="Storesund J.E."/>
            <person name="Kallscheuer N."/>
            <person name="Luecker S."/>
            <person name="Lage O.M."/>
            <person name="Pohl T."/>
            <person name="Merkel B.J."/>
            <person name="Hornburger P."/>
            <person name="Mueller R.-W."/>
            <person name="Bruemmer F."/>
            <person name="Labrenz M."/>
            <person name="Spormann A.M."/>
            <person name="Op den Camp H."/>
            <person name="Overmann J."/>
            <person name="Amann R."/>
            <person name="Jetten M.S.M."/>
            <person name="Mascher T."/>
            <person name="Medema M.H."/>
            <person name="Devos D.P."/>
            <person name="Kaster A.-K."/>
            <person name="Ovreas L."/>
            <person name="Rohde M."/>
            <person name="Galperin M.Y."/>
            <person name="Jogler C."/>
        </authorList>
    </citation>
    <scope>NUCLEOTIDE SEQUENCE [LARGE SCALE GENOMIC DNA]</scope>
    <source>
        <strain evidence="1 2">Pan216</strain>
    </source>
</reference>
<accession>A0A518B7T5</accession>
<evidence type="ECO:0000313" key="2">
    <source>
        <dbReference type="Proteomes" id="UP000317093"/>
    </source>
</evidence>
<sequence length="40" mass="4294">MNGTNCEVYEGRSTFGIQTAVTNGKNLTICRVLTDLQSSA</sequence>
<organism evidence="1 2">
    <name type="scientific">Kolteria novifilia</name>
    <dbReference type="NCBI Taxonomy" id="2527975"/>
    <lineage>
        <taxon>Bacteria</taxon>
        <taxon>Pseudomonadati</taxon>
        <taxon>Planctomycetota</taxon>
        <taxon>Planctomycetia</taxon>
        <taxon>Kolteriales</taxon>
        <taxon>Kolteriaceae</taxon>
        <taxon>Kolteria</taxon>
    </lineage>
</organism>
<dbReference type="KEGG" id="knv:Pan216_39100"/>
<evidence type="ECO:0000313" key="1">
    <source>
        <dbReference type="EMBL" id="QDU63036.1"/>
    </source>
</evidence>
<proteinExistence type="predicted"/>
<dbReference type="EMBL" id="CP036279">
    <property type="protein sequence ID" value="QDU63036.1"/>
    <property type="molecule type" value="Genomic_DNA"/>
</dbReference>
<protein>
    <submittedName>
        <fullName evidence="1">Uncharacterized protein</fullName>
    </submittedName>
</protein>